<feature type="chain" id="PRO_5010224353" description="Lipoprotein" evidence="1">
    <location>
        <begin position="23"/>
        <end position="61"/>
    </location>
</feature>
<dbReference type="PROSITE" id="PS51257">
    <property type="entry name" value="PROKAR_LIPOPROTEIN"/>
    <property type="match status" value="1"/>
</dbReference>
<dbReference type="EMBL" id="FPAW01000018">
    <property type="protein sequence ID" value="SFU01467.1"/>
    <property type="molecule type" value="Genomic_DNA"/>
</dbReference>
<name>A0A1I7CPT3_9RHOB</name>
<dbReference type="AlphaFoldDB" id="A0A1I7CPT3"/>
<reference evidence="2 3" key="1">
    <citation type="submission" date="2016-10" db="EMBL/GenBank/DDBJ databases">
        <authorList>
            <person name="de Groot N.N."/>
        </authorList>
    </citation>
    <scope>NUCLEOTIDE SEQUENCE [LARGE SCALE GENOMIC DNA]</scope>
    <source>
        <strain evidence="2 3">CGMCC 1.10959</strain>
    </source>
</reference>
<keyword evidence="3" id="KW-1185">Reference proteome</keyword>
<sequence>MPVRALATGLLTIAFLLSGCDASQEPVQPAVNLGVGVGSGGVNTYGGVGFFQGPLSVYLGF</sequence>
<accession>A0A1I7CPT3</accession>
<dbReference type="Proteomes" id="UP000182466">
    <property type="component" value="Unassembled WGS sequence"/>
</dbReference>
<proteinExistence type="predicted"/>
<dbReference type="STRING" id="999627.SAMN05216236_11886"/>
<evidence type="ECO:0000313" key="2">
    <source>
        <dbReference type="EMBL" id="SFU01467.1"/>
    </source>
</evidence>
<feature type="signal peptide" evidence="1">
    <location>
        <begin position="1"/>
        <end position="22"/>
    </location>
</feature>
<keyword evidence="1" id="KW-0732">Signal</keyword>
<evidence type="ECO:0000256" key="1">
    <source>
        <dbReference type="SAM" id="SignalP"/>
    </source>
</evidence>
<gene>
    <name evidence="2" type="ORF">SAMN05216236_11886</name>
</gene>
<protein>
    <recommendedName>
        <fullName evidence="4">Lipoprotein</fullName>
    </recommendedName>
</protein>
<organism evidence="2 3">
    <name type="scientific">Sedimentitalea nanhaiensis</name>
    <dbReference type="NCBI Taxonomy" id="999627"/>
    <lineage>
        <taxon>Bacteria</taxon>
        <taxon>Pseudomonadati</taxon>
        <taxon>Pseudomonadota</taxon>
        <taxon>Alphaproteobacteria</taxon>
        <taxon>Rhodobacterales</taxon>
        <taxon>Paracoccaceae</taxon>
        <taxon>Sedimentitalea</taxon>
    </lineage>
</organism>
<evidence type="ECO:0008006" key="4">
    <source>
        <dbReference type="Google" id="ProtNLM"/>
    </source>
</evidence>
<evidence type="ECO:0000313" key="3">
    <source>
        <dbReference type="Proteomes" id="UP000182466"/>
    </source>
</evidence>